<organism evidence="1 2">
    <name type="scientific">Panicum virgatum</name>
    <name type="common">Blackwell switchgrass</name>
    <dbReference type="NCBI Taxonomy" id="38727"/>
    <lineage>
        <taxon>Eukaryota</taxon>
        <taxon>Viridiplantae</taxon>
        <taxon>Streptophyta</taxon>
        <taxon>Embryophyta</taxon>
        <taxon>Tracheophyta</taxon>
        <taxon>Spermatophyta</taxon>
        <taxon>Magnoliopsida</taxon>
        <taxon>Liliopsida</taxon>
        <taxon>Poales</taxon>
        <taxon>Poaceae</taxon>
        <taxon>PACMAD clade</taxon>
        <taxon>Panicoideae</taxon>
        <taxon>Panicodae</taxon>
        <taxon>Paniceae</taxon>
        <taxon>Panicinae</taxon>
        <taxon>Panicum</taxon>
        <taxon>Panicum sect. Hiantes</taxon>
    </lineage>
</organism>
<dbReference type="Proteomes" id="UP000823388">
    <property type="component" value="Chromosome 3N"/>
</dbReference>
<dbReference type="AlphaFoldDB" id="A0A8T0TXH6"/>
<keyword evidence="2" id="KW-1185">Reference proteome</keyword>
<evidence type="ECO:0000313" key="1">
    <source>
        <dbReference type="EMBL" id="KAG2616631.1"/>
    </source>
</evidence>
<dbReference type="EMBL" id="CM029042">
    <property type="protein sequence ID" value="KAG2616631.1"/>
    <property type="molecule type" value="Genomic_DNA"/>
</dbReference>
<reference evidence="1" key="1">
    <citation type="submission" date="2020-05" db="EMBL/GenBank/DDBJ databases">
        <title>WGS assembly of Panicum virgatum.</title>
        <authorList>
            <person name="Lovell J.T."/>
            <person name="Jenkins J."/>
            <person name="Shu S."/>
            <person name="Juenger T.E."/>
            <person name="Schmutz J."/>
        </authorList>
    </citation>
    <scope>NUCLEOTIDE SEQUENCE</scope>
    <source>
        <strain evidence="1">AP13</strain>
    </source>
</reference>
<evidence type="ECO:0000313" key="2">
    <source>
        <dbReference type="Proteomes" id="UP000823388"/>
    </source>
</evidence>
<gene>
    <name evidence="1" type="ORF">PVAP13_3NG249007</name>
</gene>
<name>A0A8T0TXH6_PANVG</name>
<sequence>MSGPSNQKIGAIKLQVSITRSMQAHDERHHHIRKSLECMCRAEAGVISAFVSIALGMNSAPLPCRTPWPGRTRSRVCRVPAPLLVGGSPGMPGGPAAWTRSPEPVRPRGLTCCRA</sequence>
<protein>
    <submittedName>
        <fullName evidence="1">Uncharacterized protein</fullName>
    </submittedName>
</protein>
<proteinExistence type="predicted"/>
<comment type="caution">
    <text evidence="1">The sequence shown here is derived from an EMBL/GenBank/DDBJ whole genome shotgun (WGS) entry which is preliminary data.</text>
</comment>
<accession>A0A8T0TXH6</accession>